<evidence type="ECO:0000256" key="9">
    <source>
        <dbReference type="ARBA" id="ARBA00023196"/>
    </source>
</evidence>
<keyword evidence="5 11" id="KW-1003">Cell membrane</keyword>
<evidence type="ECO:0000256" key="3">
    <source>
        <dbReference type="ARBA" id="ARBA00007681"/>
    </source>
</evidence>
<dbReference type="GO" id="GO:0046933">
    <property type="term" value="F:proton-transporting ATP synthase activity, rotational mechanism"/>
    <property type="evidence" value="ECO:0007669"/>
    <property type="project" value="UniProtKB-UniRule"/>
</dbReference>
<evidence type="ECO:0000256" key="7">
    <source>
        <dbReference type="ARBA" id="ARBA00023065"/>
    </source>
</evidence>
<evidence type="ECO:0000256" key="10">
    <source>
        <dbReference type="ARBA" id="ARBA00023310"/>
    </source>
</evidence>
<dbReference type="EMBL" id="CP049889">
    <property type="protein sequence ID" value="QIK51374.1"/>
    <property type="molecule type" value="Genomic_DNA"/>
</dbReference>
<sequence length="280" mass="31865">MASIREIKERIANVGSTEQIIRAMDMIASTKLNQARTQLEGVRPIYDGLKRQVEEVGSLKKAANHIFYEGREVKNSLYVVLTSDRGFAGSYNANILTKALKHMNEGKNEKILVVGSIGDSFFRKRKKNIIRRITDVSDSQVYYGTLSLAKWMTDLYLSEEVDEIFIAYTDFENVMTHHPMVEQLLPIDVPGEGTTEDSDRIYEQGIDTFIDHIIPLYLHMNLFRAYSESHTSEQAARMVNMDAAGKNAEEIIDDLNLQYNRQRQADITQELSEIIGGSNF</sequence>
<accession>A0A6G7WGI8</accession>
<evidence type="ECO:0000313" key="13">
    <source>
        <dbReference type="Proteomes" id="UP000501830"/>
    </source>
</evidence>
<dbReference type="PRINTS" id="PR00126">
    <property type="entry name" value="ATPASEGAMMA"/>
</dbReference>
<evidence type="ECO:0000256" key="5">
    <source>
        <dbReference type="ARBA" id="ARBA00022475"/>
    </source>
</evidence>
<keyword evidence="13" id="KW-1185">Reference proteome</keyword>
<dbReference type="Gene3D" id="1.10.287.80">
    <property type="entry name" value="ATP synthase, gamma subunit, helix hairpin domain"/>
    <property type="match status" value="2"/>
</dbReference>
<evidence type="ECO:0000256" key="4">
    <source>
        <dbReference type="ARBA" id="ARBA00022448"/>
    </source>
</evidence>
<gene>
    <name evidence="11 12" type="primary">atpG</name>
    <name evidence="12" type="ORF">G7058_04455</name>
</gene>
<dbReference type="Proteomes" id="UP000501830">
    <property type="component" value="Chromosome"/>
</dbReference>
<dbReference type="KEGG" id="jpo:G7058_04455"/>
<evidence type="ECO:0000256" key="11">
    <source>
        <dbReference type="HAMAP-Rule" id="MF_00815"/>
    </source>
</evidence>
<dbReference type="GeneID" id="94552518"/>
<dbReference type="GO" id="GO:0042777">
    <property type="term" value="P:proton motive force-driven plasma membrane ATP synthesis"/>
    <property type="evidence" value="ECO:0007669"/>
    <property type="project" value="UniProtKB-UniRule"/>
</dbReference>
<evidence type="ECO:0000313" key="12">
    <source>
        <dbReference type="EMBL" id="QIK51374.1"/>
    </source>
</evidence>
<dbReference type="Pfam" id="PF00231">
    <property type="entry name" value="ATP-synt"/>
    <property type="match status" value="1"/>
</dbReference>
<evidence type="ECO:0000256" key="2">
    <source>
        <dbReference type="ARBA" id="ARBA00004170"/>
    </source>
</evidence>
<keyword evidence="10 11" id="KW-0066">ATP synthesis</keyword>
<dbReference type="CDD" id="cd12151">
    <property type="entry name" value="F1-ATPase_gamma"/>
    <property type="match status" value="1"/>
</dbReference>
<evidence type="ECO:0000256" key="8">
    <source>
        <dbReference type="ARBA" id="ARBA00023136"/>
    </source>
</evidence>
<comment type="similarity">
    <text evidence="3 11">Belongs to the ATPase gamma chain family.</text>
</comment>
<keyword evidence="7 11" id="KW-0406">Ion transport</keyword>
<dbReference type="GO" id="GO:0045259">
    <property type="term" value="C:proton-transporting ATP synthase complex"/>
    <property type="evidence" value="ECO:0007669"/>
    <property type="project" value="UniProtKB-KW"/>
</dbReference>
<dbReference type="NCBIfam" id="TIGR01146">
    <property type="entry name" value="ATPsyn_F1gamma"/>
    <property type="match status" value="1"/>
</dbReference>
<evidence type="ECO:0000256" key="1">
    <source>
        <dbReference type="ARBA" id="ARBA00003456"/>
    </source>
</evidence>
<organism evidence="12 13">
    <name type="scientific">Jeotgalibaca porci</name>
    <dbReference type="NCBI Taxonomy" id="1868793"/>
    <lineage>
        <taxon>Bacteria</taxon>
        <taxon>Bacillati</taxon>
        <taxon>Bacillota</taxon>
        <taxon>Bacilli</taxon>
        <taxon>Lactobacillales</taxon>
        <taxon>Carnobacteriaceae</taxon>
        <taxon>Jeotgalibaca</taxon>
    </lineage>
</organism>
<dbReference type="PANTHER" id="PTHR11693:SF22">
    <property type="entry name" value="ATP SYNTHASE SUBUNIT GAMMA, MITOCHONDRIAL"/>
    <property type="match status" value="1"/>
</dbReference>
<dbReference type="GO" id="GO:0005886">
    <property type="term" value="C:plasma membrane"/>
    <property type="evidence" value="ECO:0007669"/>
    <property type="project" value="UniProtKB-SubCell"/>
</dbReference>
<dbReference type="SUPFAM" id="SSF52943">
    <property type="entry name" value="ATP synthase (F1-ATPase), gamma subunit"/>
    <property type="match status" value="1"/>
</dbReference>
<dbReference type="Gene3D" id="3.40.1380.10">
    <property type="match status" value="1"/>
</dbReference>
<dbReference type="AlphaFoldDB" id="A0A6G7WGI8"/>
<reference evidence="12 13" key="1">
    <citation type="journal article" date="2017" name="Int. J. Syst. Evol. Microbiol.">
        <title>Jeotgalibaca porci sp. nov. and Jeotgalibaca arthritidis sp. nov., isolated from pigs, and emended description of the genus Jeotgalibaca.</title>
        <authorList>
            <person name="Zamora L."/>
            <person name="Perez-Sancho M."/>
            <person name="Dominguez L."/>
            <person name="Fernandez-Garayzabal J.F."/>
            <person name="Vela A.I."/>
        </authorList>
    </citation>
    <scope>NUCLEOTIDE SEQUENCE [LARGE SCALE GENOMIC DNA]</scope>
    <source>
        <strain evidence="12 13">CCUG 69148</strain>
    </source>
</reference>
<dbReference type="PANTHER" id="PTHR11693">
    <property type="entry name" value="ATP SYNTHASE GAMMA CHAIN"/>
    <property type="match status" value="1"/>
</dbReference>
<dbReference type="RefSeq" id="WP_166062429.1">
    <property type="nucleotide sequence ID" value="NZ_CP049889.1"/>
</dbReference>
<name>A0A6G7WGI8_9LACT</name>
<keyword evidence="6 11" id="KW-0375">Hydrogen ion transport</keyword>
<keyword evidence="9 11" id="KW-0139">CF(1)</keyword>
<comment type="subunit">
    <text evidence="11">F-type ATPases have 2 components, CF(1) - the catalytic core - and CF(0) - the membrane proton channel. CF(1) has five subunits: alpha(3), beta(3), gamma(1), delta(1), epsilon(1). CF(0) has three main subunits: a, b and c.</text>
</comment>
<comment type="function">
    <text evidence="1 11">Produces ATP from ADP in the presence of a proton gradient across the membrane. The gamma chain is believed to be important in regulating ATPase activity and the flow of protons through the CF(0) complex.</text>
</comment>
<dbReference type="InterPro" id="IPR035968">
    <property type="entry name" value="ATP_synth_F1_ATPase_gsu"/>
</dbReference>
<keyword evidence="8 11" id="KW-0472">Membrane</keyword>
<evidence type="ECO:0000256" key="6">
    <source>
        <dbReference type="ARBA" id="ARBA00022781"/>
    </source>
</evidence>
<dbReference type="HAMAP" id="MF_00815">
    <property type="entry name" value="ATP_synth_gamma_bact"/>
    <property type="match status" value="1"/>
</dbReference>
<protein>
    <recommendedName>
        <fullName evidence="11">ATP synthase gamma chain</fullName>
    </recommendedName>
    <alternativeName>
        <fullName evidence="11">ATP synthase F1 sector gamma subunit</fullName>
    </alternativeName>
    <alternativeName>
        <fullName evidence="11">F-ATPase gamma subunit</fullName>
    </alternativeName>
</protein>
<keyword evidence="4 11" id="KW-0813">Transport</keyword>
<dbReference type="InterPro" id="IPR000131">
    <property type="entry name" value="ATP_synth_F1_gsu"/>
</dbReference>
<proteinExistence type="inferred from homology"/>
<comment type="subcellular location">
    <subcellularLocation>
        <location evidence="11">Cell membrane</location>
        <topology evidence="11">Peripheral membrane protein</topology>
    </subcellularLocation>
    <subcellularLocation>
        <location evidence="2">Membrane</location>
        <topology evidence="2">Peripheral membrane protein</topology>
    </subcellularLocation>
</comment>
<dbReference type="GO" id="GO:0005524">
    <property type="term" value="F:ATP binding"/>
    <property type="evidence" value="ECO:0007669"/>
    <property type="project" value="UniProtKB-UniRule"/>
</dbReference>